<name>A0ABY8GH11_EDWIC</name>
<dbReference type="Proteomes" id="UP001222680">
    <property type="component" value="Chromosome"/>
</dbReference>
<gene>
    <name evidence="2" type="ORF">MAY91_00070</name>
</gene>
<accession>A0ABY8GH11</accession>
<dbReference type="RefSeq" id="WP_049640517.1">
    <property type="nucleotide sequence ID" value="NZ_CP113159.1"/>
</dbReference>
<reference evidence="2 3" key="1">
    <citation type="submission" date="2022-02" db="EMBL/GenBank/DDBJ databases">
        <title>Phenotypic, genotypic and serological characterization of Edwardsiella ictaluri from catfish and ornamental fish species.</title>
        <authorList>
            <person name="Rose D."/>
            <person name="Tekedar H.C."/>
            <person name="Waldbieser G.C."/>
            <person name="Aarattuthodi S."/>
            <person name="Griffin M.J."/>
        </authorList>
    </citation>
    <scope>NUCLEOTIDE SEQUENCE [LARGE SCALE GENOMIC DNA]</scope>
    <source>
        <strain evidence="2 3">13 TAL-140 K3</strain>
    </source>
</reference>
<keyword evidence="3" id="KW-1185">Reference proteome</keyword>
<evidence type="ECO:0000313" key="3">
    <source>
        <dbReference type="Proteomes" id="UP001222680"/>
    </source>
</evidence>
<dbReference type="InterPro" id="IPR024311">
    <property type="entry name" value="Lipocalin-like"/>
</dbReference>
<evidence type="ECO:0000259" key="1">
    <source>
        <dbReference type="Pfam" id="PF13924"/>
    </source>
</evidence>
<sequence length="144" mass="16646">MKANDLYGTWRLRSFKHTVLESGIESNIMGNQPQGAITFTQDHCVTVIITAERQHQIAENETDIREKLLYENMMAYMGRFVLHDDLCDFYIDIAWKPAWIGLQLQRKITLQDDILTIDTLPQLGIDGKRITAKLVWQKQPTPSL</sequence>
<dbReference type="EMBL" id="CP092014">
    <property type="protein sequence ID" value="WFN96638.1"/>
    <property type="molecule type" value="Genomic_DNA"/>
</dbReference>
<protein>
    <submittedName>
        <fullName evidence="2">Lipocalin-like domain-containing protein</fullName>
    </submittedName>
</protein>
<proteinExistence type="predicted"/>
<evidence type="ECO:0000313" key="2">
    <source>
        <dbReference type="EMBL" id="WFN96638.1"/>
    </source>
</evidence>
<organism evidence="2 3">
    <name type="scientific">Edwardsiella ictaluri</name>
    <dbReference type="NCBI Taxonomy" id="67780"/>
    <lineage>
        <taxon>Bacteria</taxon>
        <taxon>Pseudomonadati</taxon>
        <taxon>Pseudomonadota</taxon>
        <taxon>Gammaproteobacteria</taxon>
        <taxon>Enterobacterales</taxon>
        <taxon>Hafniaceae</taxon>
        <taxon>Edwardsiella</taxon>
    </lineage>
</organism>
<feature type="domain" description="Lipocalin-like" evidence="1">
    <location>
        <begin position="7"/>
        <end position="138"/>
    </location>
</feature>
<dbReference type="Pfam" id="PF13924">
    <property type="entry name" value="Lipocalin_5"/>
    <property type="match status" value="1"/>
</dbReference>